<name>A0ABW1JS70_9NOCA</name>
<dbReference type="SUPFAM" id="SSF53474">
    <property type="entry name" value="alpha/beta-Hydrolases"/>
    <property type="match status" value="1"/>
</dbReference>
<dbReference type="InterPro" id="IPR029058">
    <property type="entry name" value="AB_hydrolase_fold"/>
</dbReference>
<comment type="caution">
    <text evidence="2">The sequence shown here is derived from an EMBL/GenBank/DDBJ whole genome shotgun (WGS) entry which is preliminary data.</text>
</comment>
<reference evidence="3" key="1">
    <citation type="journal article" date="2019" name="Int. J. Syst. Evol. Microbiol.">
        <title>The Global Catalogue of Microorganisms (GCM) 10K type strain sequencing project: providing services to taxonomists for standard genome sequencing and annotation.</title>
        <authorList>
            <consortium name="The Broad Institute Genomics Platform"/>
            <consortium name="The Broad Institute Genome Sequencing Center for Infectious Disease"/>
            <person name="Wu L."/>
            <person name="Ma J."/>
        </authorList>
    </citation>
    <scope>NUCLEOTIDE SEQUENCE [LARGE SCALE GENOMIC DNA]</scope>
    <source>
        <strain evidence="3">CCUG 36956</strain>
    </source>
</reference>
<protein>
    <submittedName>
        <fullName evidence="2">Alpha/beta fold hydrolase</fullName>
    </submittedName>
</protein>
<dbReference type="Pfam" id="PF12697">
    <property type="entry name" value="Abhydrolase_6"/>
    <property type="match status" value="1"/>
</dbReference>
<keyword evidence="2" id="KW-0378">Hydrolase</keyword>
<dbReference type="Gene3D" id="3.40.50.1820">
    <property type="entry name" value="alpha/beta hydrolase"/>
    <property type="match status" value="1"/>
</dbReference>
<evidence type="ECO:0000313" key="2">
    <source>
        <dbReference type="EMBL" id="MFC6012306.1"/>
    </source>
</evidence>
<accession>A0ABW1JS70</accession>
<sequence>MPTAVFVHGTGVRRASFDDSFAALREGLARIRPSLTVEPCYWGDEFGSRLRAGGASIPGTRVGTRSPNDSEALDPLLQLWAQLDIDPLAELKAASLARPGVIPPHTVGAQLVQLDRLRLAAKSATVLREATAAGIGHCWAASVDSVVTSEAARRAVLSAGSIQGADAVVARACVAVATLATDELLDGTLAIDGGHREAVATALLDALGVSERGVGSWLLAGVARPIEHRRHAITGAVSAVPGDVLRYLARGSRLRRIIADSVRATNGDVVVIGHSLGGIAALECLIEQPIPAVTHLITVGSQASFLYEIDALPGLSFGTDLPAHVPRWTNLYDPRDFLAYVAAPLFPGRVSDRVVDNDAPFPRAHTGYLRSRHFYDVLDEVMA</sequence>
<feature type="domain" description="AB hydrolase-1" evidence="1">
    <location>
        <begin position="257"/>
        <end position="362"/>
    </location>
</feature>
<evidence type="ECO:0000259" key="1">
    <source>
        <dbReference type="Pfam" id="PF12697"/>
    </source>
</evidence>
<dbReference type="InterPro" id="IPR000073">
    <property type="entry name" value="AB_hydrolase_1"/>
</dbReference>
<organism evidence="2 3">
    <name type="scientific">Nocardia lasii</name>
    <dbReference type="NCBI Taxonomy" id="1616107"/>
    <lineage>
        <taxon>Bacteria</taxon>
        <taxon>Bacillati</taxon>
        <taxon>Actinomycetota</taxon>
        <taxon>Actinomycetes</taxon>
        <taxon>Mycobacteriales</taxon>
        <taxon>Nocardiaceae</taxon>
        <taxon>Nocardia</taxon>
    </lineage>
</organism>
<dbReference type="EMBL" id="JBHSQN010000010">
    <property type="protein sequence ID" value="MFC6012306.1"/>
    <property type="molecule type" value="Genomic_DNA"/>
</dbReference>
<keyword evidence="3" id="KW-1185">Reference proteome</keyword>
<dbReference type="Proteomes" id="UP001596223">
    <property type="component" value="Unassembled WGS sequence"/>
</dbReference>
<dbReference type="GO" id="GO:0016787">
    <property type="term" value="F:hydrolase activity"/>
    <property type="evidence" value="ECO:0007669"/>
    <property type="project" value="UniProtKB-KW"/>
</dbReference>
<evidence type="ECO:0000313" key="3">
    <source>
        <dbReference type="Proteomes" id="UP001596223"/>
    </source>
</evidence>
<dbReference type="RefSeq" id="WP_378605639.1">
    <property type="nucleotide sequence ID" value="NZ_JBHSQN010000010.1"/>
</dbReference>
<gene>
    <name evidence="2" type="ORF">ACFP3H_14695</name>
</gene>
<proteinExistence type="predicted"/>